<feature type="transmembrane region" description="Helical" evidence="1">
    <location>
        <begin position="29"/>
        <end position="50"/>
    </location>
</feature>
<protein>
    <submittedName>
        <fullName evidence="2">Uncharacterized protein</fullName>
    </submittedName>
</protein>
<reference evidence="2" key="1">
    <citation type="journal article" date="2023" name="Comput. Struct. Biotechnol. J.">
        <title>Discovery of a novel marine Bacteroidetes with a rich repertoire of carbohydrate-active enzymes.</title>
        <authorList>
            <person name="Chen B."/>
            <person name="Liu G."/>
            <person name="Chen Q."/>
            <person name="Wang H."/>
            <person name="Liu L."/>
            <person name="Tang K."/>
        </authorList>
    </citation>
    <scope>NUCLEOTIDE SEQUENCE</scope>
    <source>
        <strain evidence="2">TK19036</strain>
    </source>
</reference>
<keyword evidence="1" id="KW-0472">Membrane</keyword>
<feature type="transmembrane region" description="Helical" evidence="1">
    <location>
        <begin position="56"/>
        <end position="80"/>
    </location>
</feature>
<name>A0AA49JJP4_9BACT</name>
<sequence>MVHIAEHPHQQKNQQTPYFVEVQRFRQTWIWVLLGALLGTLLFLGGFQIIQQRTSGIHWLSTSSLFLMGGIWLVLALLAYKAHLFTQINETGIHFQLFPFHFTVQRITWGDIEEMYVRDYDALSEYGGWGLKYGQEGKAYTISGRYGVQLQLADEQRILIGTQRPIELEKLILQLRYDYDM</sequence>
<evidence type="ECO:0000256" key="1">
    <source>
        <dbReference type="SAM" id="Phobius"/>
    </source>
</evidence>
<evidence type="ECO:0000313" key="2">
    <source>
        <dbReference type="EMBL" id="WKN39898.1"/>
    </source>
</evidence>
<gene>
    <name evidence="2" type="ORF">K4G66_14485</name>
</gene>
<proteinExistence type="predicted"/>
<accession>A0AA49JJP4</accession>
<dbReference type="AlphaFoldDB" id="A0AA49JJP4"/>
<dbReference type="EMBL" id="CP120682">
    <property type="protein sequence ID" value="WKN39898.1"/>
    <property type="molecule type" value="Genomic_DNA"/>
</dbReference>
<keyword evidence="1" id="KW-0812">Transmembrane</keyword>
<reference evidence="2" key="2">
    <citation type="journal article" date="2024" name="Antonie Van Leeuwenhoek">
        <title>Roseihalotalea indica gen. nov., sp. nov., a halophilic Bacteroidetes from mesopelagic Southwest Indian Ocean with higher carbohydrate metabolic potential.</title>
        <authorList>
            <person name="Chen B."/>
            <person name="Zhang M."/>
            <person name="Lin D."/>
            <person name="Ye J."/>
            <person name="Tang K."/>
        </authorList>
    </citation>
    <scope>NUCLEOTIDE SEQUENCE</scope>
    <source>
        <strain evidence="2">TK19036</strain>
    </source>
</reference>
<keyword evidence="1" id="KW-1133">Transmembrane helix</keyword>
<organism evidence="2">
    <name type="scientific">Roseihalotalea indica</name>
    <dbReference type="NCBI Taxonomy" id="2867963"/>
    <lineage>
        <taxon>Bacteria</taxon>
        <taxon>Pseudomonadati</taxon>
        <taxon>Bacteroidota</taxon>
        <taxon>Cytophagia</taxon>
        <taxon>Cytophagales</taxon>
        <taxon>Catalimonadaceae</taxon>
        <taxon>Roseihalotalea</taxon>
    </lineage>
</organism>